<proteinExistence type="predicted"/>
<dbReference type="SMART" id="SM00028">
    <property type="entry name" value="TPR"/>
    <property type="match status" value="3"/>
</dbReference>
<comment type="caution">
    <text evidence="4">The sequence shown here is derived from an EMBL/GenBank/DDBJ whole genome shotgun (WGS) entry which is preliminary data.</text>
</comment>
<protein>
    <submittedName>
        <fullName evidence="4">Tetratricopeptide repeat protein</fullName>
    </submittedName>
</protein>
<evidence type="ECO:0000256" key="1">
    <source>
        <dbReference type="ARBA" id="ARBA00022737"/>
    </source>
</evidence>
<dbReference type="PANTHER" id="PTHR44858:SF1">
    <property type="entry name" value="UDP-N-ACETYLGLUCOSAMINE--PEPTIDE N-ACETYLGLUCOSAMINYLTRANSFERASE SPINDLY-RELATED"/>
    <property type="match status" value="1"/>
</dbReference>
<keyword evidence="2 3" id="KW-0802">TPR repeat</keyword>
<evidence type="ECO:0000256" key="3">
    <source>
        <dbReference type="PROSITE-ProRule" id="PRU00339"/>
    </source>
</evidence>
<keyword evidence="1" id="KW-0677">Repeat</keyword>
<organism evidence="4 5">
    <name type="scientific">Henriciella barbarensis</name>
    <dbReference type="NCBI Taxonomy" id="86342"/>
    <lineage>
        <taxon>Bacteria</taxon>
        <taxon>Pseudomonadati</taxon>
        <taxon>Pseudomonadota</taxon>
        <taxon>Alphaproteobacteria</taxon>
        <taxon>Hyphomonadales</taxon>
        <taxon>Hyphomonadaceae</taxon>
        <taxon>Henriciella</taxon>
    </lineage>
</organism>
<dbReference type="PROSITE" id="PS50005">
    <property type="entry name" value="TPR"/>
    <property type="match status" value="2"/>
</dbReference>
<dbReference type="OrthoDB" id="9815010at2"/>
<accession>A0A399R3D1</accession>
<evidence type="ECO:0000313" key="4">
    <source>
        <dbReference type="EMBL" id="RIJ24019.1"/>
    </source>
</evidence>
<feature type="repeat" description="TPR" evidence="3">
    <location>
        <begin position="124"/>
        <end position="157"/>
    </location>
</feature>
<sequence length="176" mass="19340">MFKALLIASVIAVSGPQYGPSDEMFDELKNAPSEEEANSTAMDIWAAWLESGSAAADLVMQRAVEAQGLGDLELAHELFDRVIAIQPGYAEAYNRRAALFLVDENFPEALRDLNEAIRLEPRHFGAWTGLGRIMETLGAKDEALEAYREALKIHPTLQAARAAESRLVREQNGQGL</sequence>
<dbReference type="Pfam" id="PF13432">
    <property type="entry name" value="TPR_16"/>
    <property type="match status" value="1"/>
</dbReference>
<evidence type="ECO:0000313" key="5">
    <source>
        <dbReference type="Proteomes" id="UP000265431"/>
    </source>
</evidence>
<keyword evidence="5" id="KW-1185">Reference proteome</keyword>
<dbReference type="SUPFAM" id="SSF48452">
    <property type="entry name" value="TPR-like"/>
    <property type="match status" value="1"/>
</dbReference>
<dbReference type="RefSeq" id="WP_119379208.1">
    <property type="nucleotide sequence ID" value="NZ_QWGB01000005.1"/>
</dbReference>
<evidence type="ECO:0000256" key="2">
    <source>
        <dbReference type="ARBA" id="ARBA00022803"/>
    </source>
</evidence>
<dbReference type="InterPro" id="IPR011990">
    <property type="entry name" value="TPR-like_helical_dom_sf"/>
</dbReference>
<feature type="repeat" description="TPR" evidence="3">
    <location>
        <begin position="90"/>
        <end position="123"/>
    </location>
</feature>
<dbReference type="Gene3D" id="1.25.40.10">
    <property type="entry name" value="Tetratricopeptide repeat domain"/>
    <property type="match status" value="1"/>
</dbReference>
<name>A0A399R3D1_9PROT</name>
<dbReference type="InterPro" id="IPR019734">
    <property type="entry name" value="TPR_rpt"/>
</dbReference>
<dbReference type="PANTHER" id="PTHR44858">
    <property type="entry name" value="TETRATRICOPEPTIDE REPEAT PROTEIN 6"/>
    <property type="match status" value="1"/>
</dbReference>
<dbReference type="InterPro" id="IPR050498">
    <property type="entry name" value="Ycf3"/>
</dbReference>
<dbReference type="AlphaFoldDB" id="A0A399R3D1"/>
<dbReference type="Proteomes" id="UP000265431">
    <property type="component" value="Unassembled WGS sequence"/>
</dbReference>
<dbReference type="EMBL" id="QWGB01000005">
    <property type="protein sequence ID" value="RIJ24019.1"/>
    <property type="molecule type" value="Genomic_DNA"/>
</dbReference>
<reference evidence="4 5" key="1">
    <citation type="submission" date="2018-08" db="EMBL/GenBank/DDBJ databases">
        <title>Henriciella mobilis sp. nov., isolated from seawater.</title>
        <authorList>
            <person name="Cheng H."/>
            <person name="Wu Y.-H."/>
            <person name="Xu X.-W."/>
            <person name="Guo L.-L."/>
        </authorList>
    </citation>
    <scope>NUCLEOTIDE SEQUENCE [LARGE SCALE GENOMIC DNA]</scope>
    <source>
        <strain evidence="4 5">CCUG66934</strain>
    </source>
</reference>
<gene>
    <name evidence="4" type="ORF">D1224_07180</name>
</gene>